<reference evidence="1" key="1">
    <citation type="journal article" date="2023" name="Nat. Microbiol.">
        <title>Babesia duncani multi-omics identifies virulence factors and drug targets.</title>
        <authorList>
            <person name="Singh P."/>
            <person name="Lonardi S."/>
            <person name="Liang Q."/>
            <person name="Vydyam P."/>
            <person name="Khabirova E."/>
            <person name="Fang T."/>
            <person name="Gihaz S."/>
            <person name="Thekkiniath J."/>
            <person name="Munshi M."/>
            <person name="Abel S."/>
            <person name="Ciampossin L."/>
            <person name="Batugedara G."/>
            <person name="Gupta M."/>
            <person name="Lu X.M."/>
            <person name="Lenz T."/>
            <person name="Chakravarty S."/>
            <person name="Cornillot E."/>
            <person name="Hu Y."/>
            <person name="Ma W."/>
            <person name="Gonzalez L.M."/>
            <person name="Sanchez S."/>
            <person name="Estrada K."/>
            <person name="Sanchez-Flores A."/>
            <person name="Montero E."/>
            <person name="Harb O.S."/>
            <person name="Le Roch K.G."/>
            <person name="Mamoun C.B."/>
        </authorList>
    </citation>
    <scope>NUCLEOTIDE SEQUENCE</scope>
    <source>
        <strain evidence="1">WA1</strain>
    </source>
</reference>
<comment type="caution">
    <text evidence="1">The sequence shown here is derived from an EMBL/GenBank/DDBJ whole genome shotgun (WGS) entry which is preliminary data.</text>
</comment>
<evidence type="ECO:0000313" key="1">
    <source>
        <dbReference type="EMBL" id="KAK2196517.1"/>
    </source>
</evidence>
<dbReference type="GeneID" id="94336062"/>
<protein>
    <submittedName>
        <fullName evidence="1">Uncharacterized protein</fullName>
    </submittedName>
</protein>
<keyword evidence="2" id="KW-1185">Reference proteome</keyword>
<name>A0AAD9PL83_9APIC</name>
<dbReference type="AlphaFoldDB" id="A0AAD9PL83"/>
<dbReference type="EMBL" id="JALLKP010000002">
    <property type="protein sequence ID" value="KAK2196517.1"/>
    <property type="molecule type" value="Genomic_DNA"/>
</dbReference>
<accession>A0AAD9PL83</accession>
<evidence type="ECO:0000313" key="2">
    <source>
        <dbReference type="Proteomes" id="UP001214638"/>
    </source>
</evidence>
<organism evidence="1 2">
    <name type="scientific">Babesia duncani</name>
    <dbReference type="NCBI Taxonomy" id="323732"/>
    <lineage>
        <taxon>Eukaryota</taxon>
        <taxon>Sar</taxon>
        <taxon>Alveolata</taxon>
        <taxon>Apicomplexa</taxon>
        <taxon>Aconoidasida</taxon>
        <taxon>Piroplasmida</taxon>
        <taxon>Babesiidae</taxon>
        <taxon>Babesia</taxon>
    </lineage>
</organism>
<gene>
    <name evidence="1" type="ORF">BdWA1_001764</name>
</gene>
<dbReference type="RefSeq" id="XP_067803359.1">
    <property type="nucleotide sequence ID" value="XM_067946795.1"/>
</dbReference>
<dbReference type="Proteomes" id="UP001214638">
    <property type="component" value="Unassembled WGS sequence"/>
</dbReference>
<sequence length="572" mass="65474">MKNCKMRPLIGTFHPFRTALVAADANEAFVVAYGRLRWQECRNYTTRVVTVQNADSRLSAKRDTVDESAPDSNSIQEKQENAIVYRKPIPANFIRETFLPHLEHNVAYNVMKFPPAVVLEIGIAYSKLPAFIRQRAIEDALVESFSYRMVDYTASECVQLLNTTLQLQGIRTIKIYEEIIQRLKSHSVEPTITPLNRLGICRSVSRILQRAYTLQPPSDNDNNRNSGHPQVLVPDEMSLLDEYKASWLRPWSFIIQGIKSSRIAKFAQGLVDYASEFVLPQLEFELTRFDSQELCDLLTVIAQRSHRDNTASDFPLVAVLMSRIIKGYETTPLATNLANLCSLASLKMYHEDFCKRIIKDLQNPLKMNNIYHSHLARTVWAIARFGLLEPILGDLLQHIEYNIPRFDAAGFARLSQVSAHVDSREFVAQIYKILLCIHYKLSTLDAKQLAFFLNGCCFMNALPSALEFEKYINLCPGGYMQHDGPKSHGQPIPAKFNQRDKYLPKSAQSVTRTDVLVGILRRYEEIEADLDLVEINRLIKFLKSTHQYAYICNHLPQAWSQIIKDFKDPLQI</sequence>
<dbReference type="KEGG" id="bdw:94336062"/>
<proteinExistence type="predicted"/>